<feature type="region of interest" description="Disordered" evidence="4">
    <location>
        <begin position="1428"/>
        <end position="1463"/>
    </location>
</feature>
<dbReference type="InterPro" id="IPR002745">
    <property type="entry name" value="Ptrans_KptA/Tpt1"/>
</dbReference>
<dbReference type="InterPro" id="IPR043502">
    <property type="entry name" value="DNA/RNA_pol_sf"/>
</dbReference>
<dbReference type="Pfam" id="PF00078">
    <property type="entry name" value="RVT_1"/>
    <property type="match status" value="1"/>
</dbReference>
<feature type="compositionally biased region" description="Basic and acidic residues" evidence="4">
    <location>
        <begin position="1430"/>
        <end position="1443"/>
    </location>
</feature>
<dbReference type="Pfam" id="PF01885">
    <property type="entry name" value="PTS_2-RNA"/>
    <property type="match status" value="1"/>
</dbReference>
<sequence length="1691" mass="191757">MEIRVVEWLPGCRNMMHVTPDCISIYMCGIFADSMSDQKWHRYPRARVRPDGTRRRTRNELAARSARRNAPGNQRERADTAAPRAQEMNQQPWRQAADRESRQPHWQNARGADARPRDQHQDWYYDEEDEDDEDYQFDTSDRHEVHATEDEEGYLKIWWQGEWWFRQKPPDPPASPKKRQQASSSSEQRRPTTEGAVPPAPAQHVSEGLKQFVPPARDSVPPQSLRAVREKWNLLAIIEDDINVLRKKKVALMFKTFFEMGHFVKHHDDFHHSESLKIIPAAGNWNLAFAMCLISRDKLHYANHSTFGTAVECWLWSLSKDADFEPILTQFAGMLHSVIALFEGVPMSLHEQIHWFDSHQDLAIKFDYYFPTEQLKDDEQIVRVAIQDQTSQDSRDDDMPDRTSKHRGNTAPATRTAELASSDAYVEMEVDYPTGQTPPNQSGSIPHSPRRVERYNIYTETTYASSDGTSLPMPARDSAPLGEPTKLYWKLDQSLSKRLSVVLRHDSEDFGLTFDEAGWTKVSDLLRTSIMKEKGATLNYIRSVVYWNDKQRFALEWRGADLYIRAVQGHSKKGIRDEAVMRPLGDAELPEHVLHATNWDFYGSILAKGIITGGLSQSRTHIHCVSVDKSEYRNYPAHCDIAIIISPKESGAVWFRSMNGYYLTRGADGKLAPHCIKAVRILASGEEVFGSEGPPAADLVMQAIVRTMIDEMSQTHITEPRWSQVQRLGPKLSKSLLDVDPYPLWQYVITTTASGGSPRDRCDELAHEPMPQAAWQELMSWLSEKPDDFDIVFVQETHWKQEGCRTFSSGPWFVVSSGATGKDKCSGVATLIHQNICKQDNVSYRVIRQGRVLSVRLHHQQNGSDLLNVYQHVWRTNIDKAENLKARASIWDAIRSSIMKSPQRNDLIIAGDFNCSIKTSRGLIGSAVVAKVEGSPDEDDFLGILQDFGLTLLNTWNCTPAHTQCIQDSIAQADDRAKKLKHLIDADIQKLDPDLHLHSFTRQVDEIMKEHMQTVYPPEPAVDNRVSQNPQFKHTAKEMWAKYREWKSTKANSLIETLRKWKKYTEFRVASKAMKQTAKKIKREKLQAVAEDLQAAAAKGDQRKVWMSARKLAKDLVWALGKLPFRKGVPKLSAPAAVWRLCRDQVKCAGGICFSLDLEGAFDNVPRTALATSLRRLGVSETLVQLLMQFHFEARYHCSVGVHEDHVTTTRGIKQGCTVAPYLFVAHTIAIIDTLAERLGWDWVTQLFTFYADDALAAWTLKSAEDLQGAICGIQKVVQTFNDHGMTLSATKSVVLCHAKGADAIRILQKLKVFKDKLPHLAFMQHGEQILIPLRKTHQYLGTKSGEPGCGAQQRTGYWRWALDPQVRAQLALAINSLHSMNTGEQLPEDKDVWAVTANGKLEDYTVNMTTEVVSVFGNLLPGLATNMRETSKQPREMDRETENAPNKRPKAARRGQRGGRRQIADENLNSVVTLLANLSLQQEDALNRLRLDTSFTFHLQQQGPGTILLPLFKAGQEWQQKQKKGENVPPMRIVALGLLLKEVVARVQLMVGDPTAVENAMKHQWLDQQKRFVYQEWNSATKKVEPSATAKSLKVEEATELINHVAKLCLPDLVTRFCAQRRPKQEPQEGDKAVFLIEVAMRDPRADILHQKLRQLANCAVWNVVGAQLQPPNQQRHGLAMALQKALENI</sequence>
<feature type="region of interest" description="Disordered" evidence="4">
    <location>
        <begin position="387"/>
        <end position="419"/>
    </location>
</feature>
<comment type="catalytic activity">
    <reaction evidence="3">
        <text>2'-phospho-[ligated tRNA] + NAD(+) = mature tRNA + ADP-alpha-D-ribose 1'',2''-cyclic phosphate + nicotinamide</text>
        <dbReference type="Rhea" id="RHEA:23324"/>
        <dbReference type="Rhea" id="RHEA-COMP:11106"/>
        <dbReference type="Rhea" id="RHEA-COMP:11107"/>
        <dbReference type="ChEBI" id="CHEBI:17154"/>
        <dbReference type="ChEBI" id="CHEBI:57540"/>
        <dbReference type="ChEBI" id="CHEBI:76596"/>
        <dbReference type="ChEBI" id="CHEBI:82883"/>
        <dbReference type="ChEBI" id="CHEBI:85027"/>
        <dbReference type="EC" id="2.7.1.160"/>
    </reaction>
</comment>
<name>A0A812P7K5_9DINO</name>
<dbReference type="GO" id="GO:0000215">
    <property type="term" value="F:tRNA 2'-phosphotransferase activity"/>
    <property type="evidence" value="ECO:0007669"/>
    <property type="project" value="UniProtKB-EC"/>
</dbReference>
<reference evidence="6" key="1">
    <citation type="submission" date="2021-02" db="EMBL/GenBank/DDBJ databases">
        <authorList>
            <person name="Dougan E. K."/>
            <person name="Rhodes N."/>
            <person name="Thang M."/>
            <person name="Chan C."/>
        </authorList>
    </citation>
    <scope>NUCLEOTIDE SEQUENCE</scope>
</reference>
<feature type="region of interest" description="Disordered" evidence="4">
    <location>
        <begin position="168"/>
        <end position="205"/>
    </location>
</feature>
<feature type="compositionally biased region" description="Basic and acidic residues" evidence="4">
    <location>
        <begin position="48"/>
        <end position="61"/>
    </location>
</feature>
<dbReference type="InterPro" id="IPR036691">
    <property type="entry name" value="Endo/exonu/phosph_ase_sf"/>
</dbReference>
<accession>A0A812P7K5</accession>
<organism evidence="6 7">
    <name type="scientific">Symbiodinium natans</name>
    <dbReference type="NCBI Taxonomy" id="878477"/>
    <lineage>
        <taxon>Eukaryota</taxon>
        <taxon>Sar</taxon>
        <taxon>Alveolata</taxon>
        <taxon>Dinophyceae</taxon>
        <taxon>Suessiales</taxon>
        <taxon>Symbiodiniaceae</taxon>
        <taxon>Symbiodinium</taxon>
    </lineage>
</organism>
<dbReference type="SUPFAM" id="SSF56219">
    <property type="entry name" value="DNase I-like"/>
    <property type="match status" value="1"/>
</dbReference>
<dbReference type="EMBL" id="CAJNDS010002093">
    <property type="protein sequence ID" value="CAE7321669.1"/>
    <property type="molecule type" value="Genomic_DNA"/>
</dbReference>
<dbReference type="Gene3D" id="3.60.10.10">
    <property type="entry name" value="Endonuclease/exonuclease/phosphatase"/>
    <property type="match status" value="1"/>
</dbReference>
<evidence type="ECO:0000313" key="7">
    <source>
        <dbReference type="Proteomes" id="UP000604046"/>
    </source>
</evidence>
<keyword evidence="7" id="KW-1185">Reference proteome</keyword>
<dbReference type="SUPFAM" id="SSF56399">
    <property type="entry name" value="ADP-ribosylation"/>
    <property type="match status" value="1"/>
</dbReference>
<protein>
    <recommendedName>
        <fullName evidence="2">2'-phosphotransferase</fullName>
        <ecNumber evidence="2">2.7.1.160</ecNumber>
    </recommendedName>
</protein>
<evidence type="ECO:0000313" key="6">
    <source>
        <dbReference type="EMBL" id="CAE7321669.1"/>
    </source>
</evidence>
<feature type="compositionally biased region" description="Basic residues" evidence="4">
    <location>
        <begin position="1448"/>
        <end position="1461"/>
    </location>
</feature>
<gene>
    <name evidence="6" type="primary">TRPT1</name>
    <name evidence="6" type="ORF">SNAT2548_LOCUS16855</name>
</gene>
<dbReference type="PANTHER" id="PTHR12684:SF2">
    <property type="entry name" value="TRNA 2'-PHOSPHOTRANSFERASE 1"/>
    <property type="match status" value="1"/>
</dbReference>
<dbReference type="PANTHER" id="PTHR12684">
    <property type="entry name" value="PUTATIVE PHOSPHOTRANSFERASE"/>
    <property type="match status" value="1"/>
</dbReference>
<dbReference type="SUPFAM" id="SSF56672">
    <property type="entry name" value="DNA/RNA polymerases"/>
    <property type="match status" value="1"/>
</dbReference>
<comment type="caution">
    <text evidence="6">The sequence shown here is derived from an EMBL/GenBank/DDBJ whole genome shotgun (WGS) entry which is preliminary data.</text>
</comment>
<evidence type="ECO:0000256" key="2">
    <source>
        <dbReference type="ARBA" id="ARBA00012007"/>
    </source>
</evidence>
<dbReference type="PROSITE" id="PS50878">
    <property type="entry name" value="RT_POL"/>
    <property type="match status" value="1"/>
</dbReference>
<dbReference type="GO" id="GO:0006388">
    <property type="term" value="P:tRNA splicing, via endonucleolytic cleavage and ligation"/>
    <property type="evidence" value="ECO:0007669"/>
    <property type="project" value="TreeGrafter"/>
</dbReference>
<dbReference type="InterPro" id="IPR000477">
    <property type="entry name" value="RT_dom"/>
</dbReference>
<evidence type="ECO:0000259" key="5">
    <source>
        <dbReference type="PROSITE" id="PS50878"/>
    </source>
</evidence>
<dbReference type="OrthoDB" id="425681at2759"/>
<dbReference type="EC" id="2.7.1.160" evidence="2"/>
<feature type="region of interest" description="Disordered" evidence="4">
    <location>
        <begin position="44"/>
        <end position="119"/>
    </location>
</feature>
<proteinExistence type="predicted"/>
<dbReference type="Gene3D" id="1.10.10.970">
    <property type="entry name" value="RNA 2'-phosphotransferase, Tpt1/KptA family, N-terminal domain"/>
    <property type="match status" value="1"/>
</dbReference>
<dbReference type="Proteomes" id="UP000604046">
    <property type="component" value="Unassembled WGS sequence"/>
</dbReference>
<evidence type="ECO:0000256" key="3">
    <source>
        <dbReference type="ARBA" id="ARBA00047949"/>
    </source>
</evidence>
<dbReference type="InterPro" id="IPR042080">
    <property type="entry name" value="RNA_2'-PTrans_N"/>
</dbReference>
<evidence type="ECO:0000256" key="4">
    <source>
        <dbReference type="SAM" id="MobiDB-lite"/>
    </source>
</evidence>
<comment type="function">
    <text evidence="1">Catalyzes the last step of tRNA splicing, the transfer of the splice junction 2'-phosphate from ligated tRNA to NAD to produce ADP-ribose 1''-2'' cyclic phosphate.</text>
</comment>
<evidence type="ECO:0000256" key="1">
    <source>
        <dbReference type="ARBA" id="ARBA00003343"/>
    </source>
</evidence>
<feature type="domain" description="Reverse transcriptase" evidence="5">
    <location>
        <begin position="1010"/>
        <end position="1345"/>
    </location>
</feature>